<reference evidence="3" key="1">
    <citation type="submission" date="2019-05" db="EMBL/GenBank/DDBJ databases">
        <title>Genome sequence and methylation pattern of the halophilic Archaeon Natrinema versiforme BOL5-4.</title>
        <authorList>
            <person name="DasSarma P."/>
            <person name="Anton B.P."/>
            <person name="DasSarma S.L."/>
            <person name="Martinez F.L."/>
            <person name="Guzman D."/>
            <person name="Roberts R.J."/>
            <person name="DasSarma S."/>
        </authorList>
    </citation>
    <scope>NUCLEOTIDE SEQUENCE [LARGE SCALE GENOMIC DNA]</scope>
    <source>
        <strain evidence="3">BOL5-4</strain>
    </source>
</reference>
<keyword evidence="1" id="KW-0472">Membrane</keyword>
<feature type="transmembrane region" description="Helical" evidence="1">
    <location>
        <begin position="253"/>
        <end position="274"/>
    </location>
</feature>
<feature type="transmembrane region" description="Helical" evidence="1">
    <location>
        <begin position="75"/>
        <end position="95"/>
    </location>
</feature>
<feature type="transmembrane region" description="Helical" evidence="1">
    <location>
        <begin position="480"/>
        <end position="499"/>
    </location>
</feature>
<feature type="transmembrane region" description="Helical" evidence="1">
    <location>
        <begin position="191"/>
        <end position="211"/>
    </location>
</feature>
<feature type="transmembrane region" description="Helical" evidence="1">
    <location>
        <begin position="116"/>
        <end position="146"/>
    </location>
</feature>
<dbReference type="EMBL" id="CP040330">
    <property type="protein sequence ID" value="QCS42983.1"/>
    <property type="molecule type" value="Genomic_DNA"/>
</dbReference>
<feature type="transmembrane region" description="Helical" evidence="1">
    <location>
        <begin position="365"/>
        <end position="383"/>
    </location>
</feature>
<evidence type="ECO:0000256" key="1">
    <source>
        <dbReference type="SAM" id="Phobius"/>
    </source>
</evidence>
<keyword evidence="1" id="KW-1133">Transmembrane helix</keyword>
<feature type="transmembrane region" description="Helical" evidence="1">
    <location>
        <begin position="395"/>
        <end position="418"/>
    </location>
</feature>
<gene>
    <name evidence="2" type="ORF">FEJ81_11670</name>
</gene>
<evidence type="ECO:0000313" key="2">
    <source>
        <dbReference type="EMBL" id="QCS42983.1"/>
    </source>
</evidence>
<organism evidence="2 3">
    <name type="scientific">Natrinema versiforme</name>
    <dbReference type="NCBI Taxonomy" id="88724"/>
    <lineage>
        <taxon>Archaea</taxon>
        <taxon>Methanobacteriati</taxon>
        <taxon>Methanobacteriota</taxon>
        <taxon>Stenosarchaea group</taxon>
        <taxon>Halobacteria</taxon>
        <taxon>Halobacteriales</taxon>
        <taxon>Natrialbaceae</taxon>
        <taxon>Natrinema</taxon>
    </lineage>
</organism>
<protein>
    <submittedName>
        <fullName evidence="2">Uncharacterized protein</fullName>
    </submittedName>
</protein>
<dbReference type="RefSeq" id="WP_138245455.1">
    <property type="nucleotide sequence ID" value="NZ_CP040330.1"/>
</dbReference>
<name>A0A4P8WLD8_9EURY</name>
<dbReference type="AlphaFoldDB" id="A0A4P8WLD8"/>
<feature type="transmembrane region" description="Helical" evidence="1">
    <location>
        <begin position="334"/>
        <end position="358"/>
    </location>
</feature>
<sequence>MTSTATERVTSARRLVDHGVDIARMEWRCYRREAGWSRARRWLLVGVGLAISIALGVAAHSVARDLALGRPLPAHELWIAGLFAFVWPVWRSATLTHDRFSRLEPEMLLTTVTARAAGLGLLGFVFAWITVSLVAPTLAVACGIALGLRSPAVALTVVVAVAGTTALSVVVGVAGRLAVQFVGTRLSSGRFYRDLFALFGWAVILGVALVFRDAVAAAVPALAGFGSLSGTWFVDLALLGAGDRAGIEARHGLAALGLLVPAVALLAGATTVLVRRLWEAEPVGSGGTGGSHPLVREGRLDRLLENRISRPVRTVARERWLVERRAPRGLLNTAYVLVFVSVIVLPVFGIVGVPLLVLVAASLGLAAGVAFGSDPVAVAYRVFPMLLTTVGGRQFVAGLVLAAVVAGVPAVAIVVVPIGLFSSATLLESLAVVLLGVAVCACATTVAAAIGLGVDREALAPVPAFFTDIPTYAERGWEPFYRLAIVFGVVSVAGLPAALGNVSAVYEGGVGIGVPATAVRVGSLLLSALIAVAISSVAYRIAVRRYRQYRTT</sequence>
<accession>A0A4P8WLD8</accession>
<keyword evidence="1" id="KW-0812">Transmembrane</keyword>
<dbReference type="Proteomes" id="UP000302218">
    <property type="component" value="Chromosome"/>
</dbReference>
<feature type="transmembrane region" description="Helical" evidence="1">
    <location>
        <begin position="152"/>
        <end position="179"/>
    </location>
</feature>
<feature type="transmembrane region" description="Helical" evidence="1">
    <location>
        <begin position="42"/>
        <end position="63"/>
    </location>
</feature>
<dbReference type="GeneID" id="40265941"/>
<dbReference type="OrthoDB" id="293659at2157"/>
<feature type="transmembrane region" description="Helical" evidence="1">
    <location>
        <begin position="430"/>
        <end position="452"/>
    </location>
</feature>
<evidence type="ECO:0000313" key="3">
    <source>
        <dbReference type="Proteomes" id="UP000302218"/>
    </source>
</evidence>
<feature type="transmembrane region" description="Helical" evidence="1">
    <location>
        <begin position="519"/>
        <end position="542"/>
    </location>
</feature>
<proteinExistence type="predicted"/>
<dbReference type="KEGG" id="nvr:FEJ81_11670"/>